<name>A0AAE1E6G5_9GAST</name>
<feature type="compositionally biased region" description="Basic and acidic residues" evidence="1">
    <location>
        <begin position="113"/>
        <end position="125"/>
    </location>
</feature>
<evidence type="ECO:0000313" key="2">
    <source>
        <dbReference type="EMBL" id="KAK3795752.1"/>
    </source>
</evidence>
<dbReference type="EMBL" id="JAWDGP010000993">
    <property type="protein sequence ID" value="KAK3795752.1"/>
    <property type="molecule type" value="Genomic_DNA"/>
</dbReference>
<protein>
    <submittedName>
        <fullName evidence="2">Uncharacterized protein</fullName>
    </submittedName>
</protein>
<keyword evidence="3" id="KW-1185">Reference proteome</keyword>
<organism evidence="2 3">
    <name type="scientific">Elysia crispata</name>
    <name type="common">lettuce slug</name>
    <dbReference type="NCBI Taxonomy" id="231223"/>
    <lineage>
        <taxon>Eukaryota</taxon>
        <taxon>Metazoa</taxon>
        <taxon>Spiralia</taxon>
        <taxon>Lophotrochozoa</taxon>
        <taxon>Mollusca</taxon>
        <taxon>Gastropoda</taxon>
        <taxon>Heterobranchia</taxon>
        <taxon>Euthyneura</taxon>
        <taxon>Panpulmonata</taxon>
        <taxon>Sacoglossa</taxon>
        <taxon>Placobranchoidea</taxon>
        <taxon>Plakobranchidae</taxon>
        <taxon>Elysia</taxon>
    </lineage>
</organism>
<proteinExistence type="predicted"/>
<accession>A0AAE1E6G5</accession>
<dbReference type="Proteomes" id="UP001283361">
    <property type="component" value="Unassembled WGS sequence"/>
</dbReference>
<comment type="caution">
    <text evidence="2">The sequence shown here is derived from an EMBL/GenBank/DDBJ whole genome shotgun (WGS) entry which is preliminary data.</text>
</comment>
<feature type="region of interest" description="Disordered" evidence="1">
    <location>
        <begin position="105"/>
        <end position="131"/>
    </location>
</feature>
<evidence type="ECO:0000256" key="1">
    <source>
        <dbReference type="SAM" id="MobiDB-lite"/>
    </source>
</evidence>
<reference evidence="2" key="1">
    <citation type="journal article" date="2023" name="G3 (Bethesda)">
        <title>A reference genome for the long-term kleptoplast-retaining sea slug Elysia crispata morphotype clarki.</title>
        <authorList>
            <person name="Eastman K.E."/>
            <person name="Pendleton A.L."/>
            <person name="Shaikh M.A."/>
            <person name="Suttiyut T."/>
            <person name="Ogas R."/>
            <person name="Tomko P."/>
            <person name="Gavelis G."/>
            <person name="Widhalm J.R."/>
            <person name="Wisecaver J.H."/>
        </authorList>
    </citation>
    <scope>NUCLEOTIDE SEQUENCE</scope>
    <source>
        <strain evidence="2">ECLA1</strain>
    </source>
</reference>
<evidence type="ECO:0000313" key="3">
    <source>
        <dbReference type="Proteomes" id="UP001283361"/>
    </source>
</evidence>
<dbReference type="AlphaFoldDB" id="A0AAE1E6G5"/>
<sequence length="131" mass="14826">MVRNSQKLQLALNSSNGGHTDLRVAVGNSLRSVCAVLTRDPHEGELQVRTPHGQYGVSLESHCVMAEWIQRTDDRRNFTDKIVGDCFIALHCYLKVFHVSREELNTENSSSKGTRDLRGHGHQLEIRPYMP</sequence>
<gene>
    <name evidence="2" type="ORF">RRG08_045190</name>
</gene>